<proteinExistence type="inferred from homology"/>
<evidence type="ECO:0000256" key="9">
    <source>
        <dbReference type="ARBA" id="ARBA00038962"/>
    </source>
</evidence>
<evidence type="ECO:0000256" key="1">
    <source>
        <dbReference type="ARBA" id="ARBA00004496"/>
    </source>
</evidence>
<sequence length="323" mass="35405">MNNQTKRSQLIENPRRFNSVTVIGAGLIGISWTAYFLAKGLEVKVNDVRPDLEEVVLTGIEQIIPTLRDLGLPTEGITDRLIIEKDLERALNGAVVVQENGPERIEFKQELYTQIEKFVSKDALLLSSSSGLKASDISKKMVHPERMLIGHPFNPPHLVPLVEIVPGTNTSADAIEHAVDFYKALGKNPLVLKKETPGFVANRLQSALIREAIHLVSEGIVSMKDLDEIVTSSIGLRWAAGGPFLTFHLGGGKGGFPAFLKHLGPGLEAIWGDLGKPHLDEATVQSLSELSISSYGNKSVENLEKERDHRQLSILRTLSESTK</sequence>
<dbReference type="EC" id="1.1.1.45" evidence="9"/>
<evidence type="ECO:0000256" key="11">
    <source>
        <dbReference type="PIRSR" id="PIRSR000105-1"/>
    </source>
</evidence>
<dbReference type="Proteomes" id="UP000185829">
    <property type="component" value="Unassembled WGS sequence"/>
</dbReference>
<dbReference type="Pfam" id="PF02737">
    <property type="entry name" value="3HCDH_N"/>
    <property type="match status" value="1"/>
</dbReference>
<organism evidence="15 16">
    <name type="scientific">Peribacillus simplex</name>
    <dbReference type="NCBI Taxonomy" id="1478"/>
    <lineage>
        <taxon>Bacteria</taxon>
        <taxon>Bacillati</taxon>
        <taxon>Bacillota</taxon>
        <taxon>Bacilli</taxon>
        <taxon>Bacillales</taxon>
        <taxon>Bacillaceae</taxon>
        <taxon>Peribacillus</taxon>
    </lineage>
</organism>
<keyword evidence="8" id="KW-0520">NAD</keyword>
<evidence type="ECO:0000313" key="15">
    <source>
        <dbReference type="EMBL" id="SIS04043.1"/>
    </source>
</evidence>
<gene>
    <name evidence="15" type="ORF">SAMN05878482_11066</name>
</gene>
<dbReference type="InterPro" id="IPR006108">
    <property type="entry name" value="3HC_DH_C"/>
</dbReference>
<feature type="transmembrane region" description="Helical" evidence="12">
    <location>
        <begin position="20"/>
        <end position="38"/>
    </location>
</feature>
<evidence type="ECO:0000259" key="14">
    <source>
        <dbReference type="Pfam" id="PF02737"/>
    </source>
</evidence>
<dbReference type="InterPro" id="IPR013328">
    <property type="entry name" value="6PGD_dom2"/>
</dbReference>
<keyword evidence="6" id="KW-0597">Phosphoprotein</keyword>
<dbReference type="GO" id="GO:0070403">
    <property type="term" value="F:NAD+ binding"/>
    <property type="evidence" value="ECO:0007669"/>
    <property type="project" value="InterPro"/>
</dbReference>
<dbReference type="SUPFAM" id="SSF48179">
    <property type="entry name" value="6-phosphogluconate dehydrogenase C-terminal domain-like"/>
    <property type="match status" value="1"/>
</dbReference>
<dbReference type="InterPro" id="IPR036291">
    <property type="entry name" value="NAD(P)-bd_dom_sf"/>
</dbReference>
<dbReference type="InterPro" id="IPR006176">
    <property type="entry name" value="3-OHacyl-CoA_DH_NAD-bd"/>
</dbReference>
<dbReference type="PANTHER" id="PTHR48075:SF1">
    <property type="entry name" value="LAMBDA-CRYSTALLIN HOMOLOG"/>
    <property type="match status" value="1"/>
</dbReference>
<reference evidence="15 16" key="1">
    <citation type="submission" date="2017-01" db="EMBL/GenBank/DDBJ databases">
        <authorList>
            <person name="Varghese N."/>
            <person name="Submissions S."/>
        </authorList>
    </citation>
    <scope>NUCLEOTIDE SEQUENCE [LARGE SCALE GENOMIC DNA]</scope>
    <source>
        <strain evidence="15 16">RUG2-6</strain>
    </source>
</reference>
<evidence type="ECO:0000256" key="4">
    <source>
        <dbReference type="ARBA" id="ARBA00011738"/>
    </source>
</evidence>
<keyword evidence="12" id="KW-0812">Transmembrane</keyword>
<protein>
    <recommendedName>
        <fullName evidence="10">L-gulonate 3-dehydrogenase</fullName>
        <ecNumber evidence="9">1.1.1.45</ecNumber>
    </recommendedName>
    <alternativeName>
        <fullName evidence="10">L-gulonate 3-dehydrogenase</fullName>
    </alternativeName>
</protein>
<evidence type="ECO:0000256" key="8">
    <source>
        <dbReference type="ARBA" id="ARBA00023027"/>
    </source>
</evidence>
<comment type="pathway">
    <text evidence="2">Lipid metabolism; butanoate metabolism.</text>
</comment>
<comment type="subcellular location">
    <subcellularLocation>
        <location evidence="1">Cytoplasm</location>
    </subcellularLocation>
</comment>
<feature type="site" description="Important for catalytic activity" evidence="11">
    <location>
        <position position="151"/>
    </location>
</feature>
<dbReference type="AlphaFoldDB" id="A0A9X8RE11"/>
<evidence type="ECO:0000256" key="6">
    <source>
        <dbReference type="ARBA" id="ARBA00022553"/>
    </source>
</evidence>
<dbReference type="EMBL" id="FTMX01000010">
    <property type="protein sequence ID" value="SIS04043.1"/>
    <property type="molecule type" value="Genomic_DNA"/>
</dbReference>
<feature type="domain" description="3-hydroxyacyl-CoA dehydrogenase C-terminal" evidence="13">
    <location>
        <begin position="198"/>
        <end position="258"/>
    </location>
</feature>
<evidence type="ECO:0000256" key="2">
    <source>
        <dbReference type="ARBA" id="ARBA00005086"/>
    </source>
</evidence>
<keyword evidence="12" id="KW-0472">Membrane</keyword>
<dbReference type="Gene3D" id="1.10.1040.10">
    <property type="entry name" value="N-(1-d-carboxylethyl)-l-norvaline Dehydrogenase, domain 2"/>
    <property type="match status" value="1"/>
</dbReference>
<dbReference type="GO" id="GO:0005737">
    <property type="term" value="C:cytoplasm"/>
    <property type="evidence" value="ECO:0007669"/>
    <property type="project" value="UniProtKB-SubCell"/>
</dbReference>
<dbReference type="PROSITE" id="PS00067">
    <property type="entry name" value="3HCDH"/>
    <property type="match status" value="1"/>
</dbReference>
<evidence type="ECO:0000259" key="13">
    <source>
        <dbReference type="Pfam" id="PF00725"/>
    </source>
</evidence>
<accession>A0A9X8RE11</accession>
<dbReference type="RefSeq" id="WP_076371983.1">
    <property type="nucleotide sequence ID" value="NZ_FTMX01000010.1"/>
</dbReference>
<dbReference type="PIRSF" id="PIRSF000105">
    <property type="entry name" value="HCDH"/>
    <property type="match status" value="1"/>
</dbReference>
<keyword evidence="7" id="KW-0560">Oxidoreductase</keyword>
<dbReference type="InterPro" id="IPR008927">
    <property type="entry name" value="6-PGluconate_DH-like_C_sf"/>
</dbReference>
<evidence type="ECO:0000256" key="10">
    <source>
        <dbReference type="ARBA" id="ARBA00042709"/>
    </source>
</evidence>
<evidence type="ECO:0000256" key="5">
    <source>
        <dbReference type="ARBA" id="ARBA00022490"/>
    </source>
</evidence>
<name>A0A9X8RE11_9BACI</name>
<dbReference type="GO" id="GO:0050104">
    <property type="term" value="F:L-gulonate 3-dehydrogenase activity"/>
    <property type="evidence" value="ECO:0007669"/>
    <property type="project" value="UniProtKB-EC"/>
</dbReference>
<comment type="caution">
    <text evidence="15">The sequence shown here is derived from an EMBL/GenBank/DDBJ whole genome shotgun (WGS) entry which is preliminary data.</text>
</comment>
<dbReference type="InterPro" id="IPR022694">
    <property type="entry name" value="3-OHacyl-CoA_DH"/>
</dbReference>
<evidence type="ECO:0000256" key="3">
    <source>
        <dbReference type="ARBA" id="ARBA00009463"/>
    </source>
</evidence>
<dbReference type="SUPFAM" id="SSF51735">
    <property type="entry name" value="NAD(P)-binding Rossmann-fold domains"/>
    <property type="match status" value="1"/>
</dbReference>
<keyword evidence="12" id="KW-1133">Transmembrane helix</keyword>
<dbReference type="Gene3D" id="3.40.50.720">
    <property type="entry name" value="NAD(P)-binding Rossmann-like Domain"/>
    <property type="match status" value="1"/>
</dbReference>
<evidence type="ECO:0000256" key="12">
    <source>
        <dbReference type="SAM" id="Phobius"/>
    </source>
</evidence>
<evidence type="ECO:0000313" key="16">
    <source>
        <dbReference type="Proteomes" id="UP000185829"/>
    </source>
</evidence>
<keyword evidence="5" id="KW-0963">Cytoplasm</keyword>
<comment type="subunit">
    <text evidence="4">Homodimer.</text>
</comment>
<feature type="domain" description="3-hydroxyacyl-CoA dehydrogenase NAD binding" evidence="14">
    <location>
        <begin position="20"/>
        <end position="194"/>
    </location>
</feature>
<dbReference type="PANTHER" id="PTHR48075">
    <property type="entry name" value="3-HYDROXYACYL-COA DEHYDROGENASE FAMILY PROTEIN"/>
    <property type="match status" value="1"/>
</dbReference>
<dbReference type="InterPro" id="IPR006180">
    <property type="entry name" value="3-OHacyl-CoA_DH_CS"/>
</dbReference>
<dbReference type="GO" id="GO:0006631">
    <property type="term" value="P:fatty acid metabolic process"/>
    <property type="evidence" value="ECO:0007669"/>
    <property type="project" value="InterPro"/>
</dbReference>
<evidence type="ECO:0000256" key="7">
    <source>
        <dbReference type="ARBA" id="ARBA00023002"/>
    </source>
</evidence>
<comment type="similarity">
    <text evidence="3">Belongs to the 3-hydroxyacyl-CoA dehydrogenase family.</text>
</comment>
<dbReference type="Pfam" id="PF00725">
    <property type="entry name" value="3HCDH"/>
    <property type="match status" value="1"/>
</dbReference>